<protein>
    <submittedName>
        <fullName evidence="2">Uncharacterized protein</fullName>
    </submittedName>
</protein>
<comment type="caution">
    <text evidence="2">The sequence shown here is derived from an EMBL/GenBank/DDBJ whole genome shotgun (WGS) entry which is preliminary data.</text>
</comment>
<feature type="region of interest" description="Disordered" evidence="1">
    <location>
        <begin position="78"/>
        <end position="150"/>
    </location>
</feature>
<dbReference type="EMBL" id="VCKX01000014">
    <property type="protein sequence ID" value="TMR37748.1"/>
    <property type="molecule type" value="Genomic_DNA"/>
</dbReference>
<evidence type="ECO:0000313" key="2">
    <source>
        <dbReference type="EMBL" id="TMR37748.1"/>
    </source>
</evidence>
<dbReference type="OrthoDB" id="5178481at2"/>
<name>A0A5S4GXQ4_9ACTN</name>
<sequence>MSRVDLSHASGTGRARYTAGLTVLEGGGHGPQLRTTVAESLPPQCAGPDVAGGGVCGRLDRPGRARAGLLLAQRHAEPGGGTGLAGLGGAAEPAGGEVRPGRSRAGGHLQAGQVRGRPRAGRSWQVSPRAAARGGRARARSAGTFHGSRR</sequence>
<evidence type="ECO:0000256" key="1">
    <source>
        <dbReference type="SAM" id="MobiDB-lite"/>
    </source>
</evidence>
<dbReference type="AlphaFoldDB" id="A0A5S4GXQ4"/>
<gene>
    <name evidence="2" type="ORF">ETD85_06975</name>
</gene>
<evidence type="ECO:0000313" key="3">
    <source>
        <dbReference type="Proteomes" id="UP000306628"/>
    </source>
</evidence>
<dbReference type="Proteomes" id="UP000306628">
    <property type="component" value="Unassembled WGS sequence"/>
</dbReference>
<keyword evidence="3" id="KW-1185">Reference proteome</keyword>
<reference evidence="2 3" key="1">
    <citation type="submission" date="2019-05" db="EMBL/GenBank/DDBJ databases">
        <title>Draft genome sequence of Nonomuraea zeae DSM 100528.</title>
        <authorList>
            <person name="Saricaoglu S."/>
            <person name="Isik K."/>
        </authorList>
    </citation>
    <scope>NUCLEOTIDE SEQUENCE [LARGE SCALE GENOMIC DNA]</scope>
    <source>
        <strain evidence="2 3">DSM 100528</strain>
    </source>
</reference>
<feature type="compositionally biased region" description="Gly residues" evidence="1">
    <location>
        <begin position="78"/>
        <end position="89"/>
    </location>
</feature>
<proteinExistence type="predicted"/>
<organism evidence="2 3">
    <name type="scientific">Nonomuraea zeae</name>
    <dbReference type="NCBI Taxonomy" id="1642303"/>
    <lineage>
        <taxon>Bacteria</taxon>
        <taxon>Bacillati</taxon>
        <taxon>Actinomycetota</taxon>
        <taxon>Actinomycetes</taxon>
        <taxon>Streptosporangiales</taxon>
        <taxon>Streptosporangiaceae</taxon>
        <taxon>Nonomuraea</taxon>
    </lineage>
</organism>
<accession>A0A5S4GXQ4</accession>